<name>A0ABU3A6L4_9FLAO</name>
<dbReference type="InterPro" id="IPR009050">
    <property type="entry name" value="Globin-like_sf"/>
</dbReference>
<comment type="caution">
    <text evidence="1">The sequence shown here is derived from an EMBL/GenBank/DDBJ whole genome shotgun (WGS) entry which is preliminary data.</text>
</comment>
<reference evidence="1 2" key="1">
    <citation type="submission" date="2023-09" db="EMBL/GenBank/DDBJ databases">
        <authorList>
            <person name="Rey-Velasco X."/>
        </authorList>
    </citation>
    <scope>NUCLEOTIDE SEQUENCE [LARGE SCALE GENOMIC DNA]</scope>
    <source>
        <strain evidence="1 2">F388</strain>
    </source>
</reference>
<dbReference type="Gene3D" id="1.10.490.10">
    <property type="entry name" value="Globins"/>
    <property type="match status" value="1"/>
</dbReference>
<dbReference type="RefSeq" id="WP_311349109.1">
    <property type="nucleotide sequence ID" value="NZ_JAVRHR010000001.1"/>
</dbReference>
<gene>
    <name evidence="1" type="ORF">RM706_00765</name>
</gene>
<dbReference type="CDD" id="cd08916">
    <property type="entry name" value="TrHb3_P"/>
    <property type="match status" value="1"/>
</dbReference>
<dbReference type="SUPFAM" id="SSF46458">
    <property type="entry name" value="Globin-like"/>
    <property type="match status" value="1"/>
</dbReference>
<evidence type="ECO:0000313" key="2">
    <source>
        <dbReference type="Proteomes" id="UP001255246"/>
    </source>
</evidence>
<dbReference type="Proteomes" id="UP001255246">
    <property type="component" value="Unassembled WGS sequence"/>
</dbReference>
<keyword evidence="2" id="KW-1185">Reference proteome</keyword>
<accession>A0ABU3A6L4</accession>
<sequence length="134" mass="16257">MSKMLIKSRKEVNLLVKKFYEKVREDSEIGHFFIETIIDWLEHLEKLTDFWETNLFLVKNYKDNPLQVHADLDKKMNYTISNYHFGIWLRHWISTIDVNFTGENAEKAKQRARNMSLRMFMAIFEQRKKLKPNT</sequence>
<evidence type="ECO:0000313" key="1">
    <source>
        <dbReference type="EMBL" id="MDT0605538.1"/>
    </source>
</evidence>
<dbReference type="EMBL" id="JAVRHR010000001">
    <property type="protein sequence ID" value="MDT0605538.1"/>
    <property type="molecule type" value="Genomic_DNA"/>
</dbReference>
<dbReference type="InterPro" id="IPR012292">
    <property type="entry name" value="Globin/Proto"/>
</dbReference>
<protein>
    <submittedName>
        <fullName evidence="1">Group III truncated hemoglobin</fullName>
    </submittedName>
</protein>
<organism evidence="1 2">
    <name type="scientific">Croceitalea rosinachiae</name>
    <dbReference type="NCBI Taxonomy" id="3075596"/>
    <lineage>
        <taxon>Bacteria</taxon>
        <taxon>Pseudomonadati</taxon>
        <taxon>Bacteroidota</taxon>
        <taxon>Flavobacteriia</taxon>
        <taxon>Flavobacteriales</taxon>
        <taxon>Flavobacteriaceae</taxon>
        <taxon>Croceitalea</taxon>
    </lineage>
</organism>
<proteinExistence type="predicted"/>